<dbReference type="Gene3D" id="1.10.260.40">
    <property type="entry name" value="lambda repressor-like DNA-binding domains"/>
    <property type="match status" value="1"/>
</dbReference>
<dbReference type="SMART" id="SM00530">
    <property type="entry name" value="HTH_XRE"/>
    <property type="match status" value="1"/>
</dbReference>
<evidence type="ECO:0000259" key="1">
    <source>
        <dbReference type="PROSITE" id="PS50943"/>
    </source>
</evidence>
<dbReference type="Proteomes" id="UP001140817">
    <property type="component" value="Unassembled WGS sequence"/>
</dbReference>
<evidence type="ECO:0000313" key="2">
    <source>
        <dbReference type="EMBL" id="MCR1821477.1"/>
    </source>
</evidence>
<dbReference type="CDD" id="cd00093">
    <property type="entry name" value="HTH_XRE"/>
    <property type="match status" value="1"/>
</dbReference>
<dbReference type="EMBL" id="JANKBY010000010">
    <property type="protein sequence ID" value="MCR1821477.1"/>
    <property type="molecule type" value="Genomic_DNA"/>
</dbReference>
<dbReference type="AlphaFoldDB" id="A0A9X2S1Z9"/>
<dbReference type="GO" id="GO:0003677">
    <property type="term" value="F:DNA binding"/>
    <property type="evidence" value="ECO:0007669"/>
    <property type="project" value="InterPro"/>
</dbReference>
<dbReference type="InterPro" id="IPR010982">
    <property type="entry name" value="Lambda_DNA-bd_dom_sf"/>
</dbReference>
<keyword evidence="3" id="KW-1185">Reference proteome</keyword>
<dbReference type="InterPro" id="IPR001387">
    <property type="entry name" value="Cro/C1-type_HTH"/>
</dbReference>
<gene>
    <name evidence="2" type="ORF">NSA58_01645</name>
</gene>
<evidence type="ECO:0000313" key="3">
    <source>
        <dbReference type="Proteomes" id="UP001140817"/>
    </source>
</evidence>
<dbReference type="RefSeq" id="WP_074079927.1">
    <property type="nucleotide sequence ID" value="NZ_JANKBY010000010.1"/>
</dbReference>
<protein>
    <submittedName>
        <fullName evidence="2">Helix-turn-helix domain-containing protein</fullName>
    </submittedName>
</protein>
<comment type="caution">
    <text evidence="2">The sequence shown here is derived from an EMBL/GenBank/DDBJ whole genome shotgun (WGS) entry which is preliminary data.</text>
</comment>
<dbReference type="Pfam" id="PF01381">
    <property type="entry name" value="HTH_3"/>
    <property type="match status" value="1"/>
</dbReference>
<reference evidence="2" key="1">
    <citation type="submission" date="2022-07" db="EMBL/GenBank/DDBJ databases">
        <title>Enhanced cultured diversity of the mouse gut microbiota enables custom-made synthetic communities.</title>
        <authorList>
            <person name="Afrizal A."/>
        </authorList>
    </citation>
    <scope>NUCLEOTIDE SEQUENCE</scope>
    <source>
        <strain evidence="2">DSM 29186</strain>
    </source>
</reference>
<sequence length="108" mass="12750">MNKRLKTLRTQLGMSQKQFGEKLHLSVSQISSYENNYRNIPERTILNIIREFNVNPKWIRQGLGDIFNKTENTNQKLIEKFNALSTDDQKFIIKIIDCLYDSSLKEKI</sequence>
<dbReference type="PROSITE" id="PS50943">
    <property type="entry name" value="HTH_CROC1"/>
    <property type="match status" value="1"/>
</dbReference>
<organism evidence="2 3">
    <name type="scientific">Terrisporobacter muris</name>
    <dbReference type="NCBI Taxonomy" id="2963284"/>
    <lineage>
        <taxon>Bacteria</taxon>
        <taxon>Bacillati</taxon>
        <taxon>Bacillota</taxon>
        <taxon>Clostridia</taxon>
        <taxon>Peptostreptococcales</taxon>
        <taxon>Peptostreptococcaceae</taxon>
        <taxon>Terrisporobacter</taxon>
    </lineage>
</organism>
<accession>A0A9X2S1Z9</accession>
<dbReference type="SUPFAM" id="SSF47413">
    <property type="entry name" value="lambda repressor-like DNA-binding domains"/>
    <property type="match status" value="1"/>
</dbReference>
<proteinExistence type="predicted"/>
<name>A0A9X2S1Z9_9FIRM</name>
<feature type="domain" description="HTH cro/C1-type" evidence="1">
    <location>
        <begin position="5"/>
        <end position="59"/>
    </location>
</feature>